<proteinExistence type="predicted"/>
<dbReference type="EMBL" id="KI894020">
    <property type="protein sequence ID" value="OCF26170.1"/>
    <property type="molecule type" value="Genomic_DNA"/>
</dbReference>
<name>A0A1B9G591_9TREE</name>
<evidence type="ECO:0000313" key="3">
    <source>
        <dbReference type="EMBL" id="WVW78520.1"/>
    </source>
</evidence>
<protein>
    <submittedName>
        <fullName evidence="2">Uncharacterized protein</fullName>
    </submittedName>
</protein>
<gene>
    <name evidence="2" type="ORF">I302_03848</name>
    <name evidence="3" type="ORF">I302_100475</name>
</gene>
<evidence type="ECO:0000256" key="1">
    <source>
        <dbReference type="SAM" id="MobiDB-lite"/>
    </source>
</evidence>
<dbReference type="OrthoDB" id="10461911at2759"/>
<organism evidence="2">
    <name type="scientific">Kwoniella bestiolae CBS 10118</name>
    <dbReference type="NCBI Taxonomy" id="1296100"/>
    <lineage>
        <taxon>Eukaryota</taxon>
        <taxon>Fungi</taxon>
        <taxon>Dikarya</taxon>
        <taxon>Basidiomycota</taxon>
        <taxon>Agaricomycotina</taxon>
        <taxon>Tremellomycetes</taxon>
        <taxon>Tremellales</taxon>
        <taxon>Cryptococcaceae</taxon>
        <taxon>Kwoniella</taxon>
    </lineage>
</organism>
<feature type="compositionally biased region" description="Polar residues" evidence="1">
    <location>
        <begin position="7"/>
        <end position="21"/>
    </location>
</feature>
<evidence type="ECO:0000313" key="4">
    <source>
        <dbReference type="Proteomes" id="UP000092730"/>
    </source>
</evidence>
<evidence type="ECO:0000313" key="2">
    <source>
        <dbReference type="EMBL" id="OCF26170.1"/>
    </source>
</evidence>
<dbReference type="Proteomes" id="UP000092730">
    <property type="component" value="Chromosome 1"/>
</dbReference>
<keyword evidence="4" id="KW-1185">Reference proteome</keyword>
<dbReference type="RefSeq" id="XP_019047240.1">
    <property type="nucleotide sequence ID" value="XM_019190492.1"/>
</dbReference>
<accession>A0A1B9G591</accession>
<dbReference type="KEGG" id="kbi:30208247"/>
<dbReference type="AlphaFoldDB" id="A0A1B9G591"/>
<feature type="region of interest" description="Disordered" evidence="1">
    <location>
        <begin position="1"/>
        <end position="26"/>
    </location>
</feature>
<reference evidence="2" key="1">
    <citation type="submission" date="2013-07" db="EMBL/GenBank/DDBJ databases">
        <title>The Genome Sequence of Cryptococcus bestiolae CBS10118.</title>
        <authorList>
            <consortium name="The Broad Institute Genome Sequencing Platform"/>
            <person name="Cuomo C."/>
            <person name="Litvintseva A."/>
            <person name="Chen Y."/>
            <person name="Heitman J."/>
            <person name="Sun S."/>
            <person name="Springer D."/>
            <person name="Dromer F."/>
            <person name="Young S.K."/>
            <person name="Zeng Q."/>
            <person name="Gargeya S."/>
            <person name="Fitzgerald M."/>
            <person name="Abouelleil A."/>
            <person name="Alvarado L."/>
            <person name="Berlin A.M."/>
            <person name="Chapman S.B."/>
            <person name="Dewar J."/>
            <person name="Goldberg J."/>
            <person name="Griggs A."/>
            <person name="Gujja S."/>
            <person name="Hansen M."/>
            <person name="Howarth C."/>
            <person name="Imamovic A."/>
            <person name="Larimer J."/>
            <person name="McCowan C."/>
            <person name="Murphy C."/>
            <person name="Pearson M."/>
            <person name="Priest M."/>
            <person name="Roberts A."/>
            <person name="Saif S."/>
            <person name="Shea T."/>
            <person name="Sykes S."/>
            <person name="Wortman J."/>
            <person name="Nusbaum C."/>
            <person name="Birren B."/>
        </authorList>
    </citation>
    <scope>NUCLEOTIDE SEQUENCE [LARGE SCALE GENOMIC DNA]</scope>
    <source>
        <strain evidence="2">CBS 10118</strain>
    </source>
</reference>
<reference evidence="2" key="3">
    <citation type="submission" date="2014-01" db="EMBL/GenBank/DDBJ databases">
        <title>Evolution of pathogenesis and genome organization in the Tremellales.</title>
        <authorList>
            <person name="Cuomo C."/>
            <person name="Litvintseva A."/>
            <person name="Heitman J."/>
            <person name="Chen Y."/>
            <person name="Sun S."/>
            <person name="Springer D."/>
            <person name="Dromer F."/>
            <person name="Young S."/>
            <person name="Zeng Q."/>
            <person name="Chapman S."/>
            <person name="Gujja S."/>
            <person name="Saif S."/>
            <person name="Birren B."/>
        </authorList>
    </citation>
    <scope>NUCLEOTIDE SEQUENCE</scope>
    <source>
        <strain evidence="2">CBS 10118</strain>
    </source>
</reference>
<sequence>MGFMGSTGDTTTQGTWESSKTPGGRIPYCYTRSGPEETLAVTVPLRPQCESRENKQSGIYPHQDIYGLPLLGGTVDMFQAISDGTNDESYTDSKTLEVPNVPICGKNCKKFNPHWDRLPLEVSQEINTMGDCTAIEVESLELSDTAEEEYIPVIYHFKRTLEGPAEIKSMGDYTGLDVESIEPFNSAQEGCIPVTDMFKPVLGDPDFDRDWVVVSGADQEEDVL</sequence>
<dbReference type="EMBL" id="CP144541">
    <property type="protein sequence ID" value="WVW78520.1"/>
    <property type="molecule type" value="Genomic_DNA"/>
</dbReference>
<reference evidence="3" key="4">
    <citation type="submission" date="2024-02" db="EMBL/GenBank/DDBJ databases">
        <title>Comparative genomics of Cryptococcus and Kwoniella reveals pathogenesis evolution and contrasting modes of karyotype evolution via chromosome fusion or intercentromeric recombination.</title>
        <authorList>
            <person name="Coelho M.A."/>
            <person name="David-Palma M."/>
            <person name="Shea T."/>
            <person name="Bowers K."/>
            <person name="McGinley-Smith S."/>
            <person name="Mohammad A.W."/>
            <person name="Gnirke A."/>
            <person name="Yurkov A.M."/>
            <person name="Nowrousian M."/>
            <person name="Sun S."/>
            <person name="Cuomo C.A."/>
            <person name="Heitman J."/>
        </authorList>
    </citation>
    <scope>NUCLEOTIDE SEQUENCE</scope>
    <source>
        <strain evidence="3">CBS 10118</strain>
    </source>
</reference>
<dbReference type="GeneID" id="30208247"/>
<dbReference type="VEuPathDB" id="FungiDB:I302_03848"/>
<reference evidence="3" key="2">
    <citation type="submission" date="2013-07" db="EMBL/GenBank/DDBJ databases">
        <authorList>
            <consortium name="The Broad Institute Genome Sequencing Platform"/>
            <person name="Cuomo C."/>
            <person name="Litvintseva A."/>
            <person name="Chen Y."/>
            <person name="Heitman J."/>
            <person name="Sun S."/>
            <person name="Springer D."/>
            <person name="Dromer F."/>
            <person name="Young S.K."/>
            <person name="Zeng Q."/>
            <person name="Gargeya S."/>
            <person name="Fitzgerald M."/>
            <person name="Abouelleil A."/>
            <person name="Alvarado L."/>
            <person name="Berlin A.M."/>
            <person name="Chapman S.B."/>
            <person name="Dewar J."/>
            <person name="Goldberg J."/>
            <person name="Griggs A."/>
            <person name="Gujja S."/>
            <person name="Hansen M."/>
            <person name="Howarth C."/>
            <person name="Imamovic A."/>
            <person name="Larimer J."/>
            <person name="McCowan C."/>
            <person name="Murphy C."/>
            <person name="Pearson M."/>
            <person name="Priest M."/>
            <person name="Roberts A."/>
            <person name="Saif S."/>
            <person name="Shea T."/>
            <person name="Sykes S."/>
            <person name="Wortman J."/>
            <person name="Nusbaum C."/>
            <person name="Birren B."/>
        </authorList>
    </citation>
    <scope>NUCLEOTIDE SEQUENCE</scope>
    <source>
        <strain evidence="3">CBS 10118</strain>
    </source>
</reference>